<name>A0A7X2MZM1_9CLOT</name>
<comment type="similarity">
    <text evidence="2">Belongs to the UPF0073 (Hly-III) family.</text>
</comment>
<keyword evidence="6 8" id="KW-0472">Membrane</keyword>
<keyword evidence="4 8" id="KW-0812">Transmembrane</keyword>
<evidence type="ECO:0000256" key="5">
    <source>
        <dbReference type="ARBA" id="ARBA00022989"/>
    </source>
</evidence>
<keyword evidence="7" id="KW-0862">Zinc</keyword>
<feature type="binding site" evidence="7">
    <location>
        <position position="197"/>
    </location>
    <ligand>
        <name>Zn(2+)</name>
        <dbReference type="ChEBI" id="CHEBI:29105"/>
    </ligand>
</feature>
<evidence type="ECO:0000256" key="7">
    <source>
        <dbReference type="PIRSR" id="PIRSR604254-1"/>
    </source>
</evidence>
<dbReference type="Pfam" id="PF03006">
    <property type="entry name" value="HlyIII"/>
    <property type="match status" value="1"/>
</dbReference>
<evidence type="ECO:0000256" key="3">
    <source>
        <dbReference type="ARBA" id="ARBA00022475"/>
    </source>
</evidence>
<proteinExistence type="inferred from homology"/>
<feature type="transmembrane region" description="Helical" evidence="8">
    <location>
        <begin position="160"/>
        <end position="180"/>
    </location>
</feature>
<protein>
    <submittedName>
        <fullName evidence="9">Hemolysin III family protein</fullName>
    </submittedName>
</protein>
<sequence>MIEYLREPVNGITHLIGAIFSVIGLIVMLMKLTSAHRFSLLSYFAVIYFGAGMILLYSASATYHSVISTDVIIKRFKKLDHTMIFILIMGSYAPFCLIALHNSIGYKLFAAVASVCIMGIIFKLCWVTCPKWISSIIYIGVGWFAVFAIFPIAKVLPSAGLTLLITGGIIYSIGGVIYAFKEDAIKIGVFGTHEIFHLFVMFGTLCHFLTVYFYIL</sequence>
<keyword evidence="10" id="KW-1185">Reference proteome</keyword>
<evidence type="ECO:0000313" key="9">
    <source>
        <dbReference type="EMBL" id="MSR92005.1"/>
    </source>
</evidence>
<accession>A0A7X2MZM1</accession>
<dbReference type="NCBIfam" id="TIGR01065">
    <property type="entry name" value="hlyIII"/>
    <property type="match status" value="1"/>
</dbReference>
<feature type="transmembrane region" description="Helical" evidence="8">
    <location>
        <begin position="132"/>
        <end position="153"/>
    </location>
</feature>
<gene>
    <name evidence="9" type="ORF">FYJ33_11520</name>
</gene>
<feature type="transmembrane region" description="Helical" evidence="8">
    <location>
        <begin position="83"/>
        <end position="101"/>
    </location>
</feature>
<evidence type="ECO:0000256" key="8">
    <source>
        <dbReference type="SAM" id="Phobius"/>
    </source>
</evidence>
<dbReference type="InterPro" id="IPR004254">
    <property type="entry name" value="AdipoR/HlyIII-related"/>
</dbReference>
<keyword evidence="3" id="KW-1003">Cell membrane</keyword>
<organism evidence="9 10">
    <name type="scientific">Inconstantimicrobium porci</name>
    <dbReference type="NCBI Taxonomy" id="2652291"/>
    <lineage>
        <taxon>Bacteria</taxon>
        <taxon>Bacillati</taxon>
        <taxon>Bacillota</taxon>
        <taxon>Clostridia</taxon>
        <taxon>Eubacteriales</taxon>
        <taxon>Clostridiaceae</taxon>
        <taxon>Inconstantimicrobium</taxon>
    </lineage>
</organism>
<evidence type="ECO:0000256" key="6">
    <source>
        <dbReference type="ARBA" id="ARBA00023136"/>
    </source>
</evidence>
<dbReference type="GO" id="GO:0005886">
    <property type="term" value="C:plasma membrane"/>
    <property type="evidence" value="ECO:0007669"/>
    <property type="project" value="UniProtKB-SubCell"/>
</dbReference>
<dbReference type="EMBL" id="VULX01000020">
    <property type="protein sequence ID" value="MSR92005.1"/>
    <property type="molecule type" value="Genomic_DNA"/>
</dbReference>
<comment type="subcellular location">
    <subcellularLocation>
        <location evidence="1">Cell membrane</location>
        <topology evidence="1">Multi-pass membrane protein</topology>
    </subcellularLocation>
</comment>
<dbReference type="PANTHER" id="PTHR20855:SF3">
    <property type="entry name" value="LD03007P"/>
    <property type="match status" value="1"/>
</dbReference>
<evidence type="ECO:0000256" key="2">
    <source>
        <dbReference type="ARBA" id="ARBA00008488"/>
    </source>
</evidence>
<comment type="caution">
    <text evidence="9">The sequence shown here is derived from an EMBL/GenBank/DDBJ whole genome shotgun (WGS) entry which is preliminary data.</text>
</comment>
<feature type="transmembrane region" description="Helical" evidence="8">
    <location>
        <begin position="108"/>
        <end position="126"/>
    </location>
</feature>
<evidence type="ECO:0000256" key="4">
    <source>
        <dbReference type="ARBA" id="ARBA00022692"/>
    </source>
</evidence>
<keyword evidence="5 8" id="KW-1133">Transmembrane helix</keyword>
<reference evidence="9 10" key="1">
    <citation type="submission" date="2019-08" db="EMBL/GenBank/DDBJ databases">
        <title>In-depth cultivation of the pig gut microbiome towards novel bacterial diversity and tailored functional studies.</title>
        <authorList>
            <person name="Wylensek D."/>
            <person name="Hitch T.C.A."/>
            <person name="Clavel T."/>
        </authorList>
    </citation>
    <scope>NUCLEOTIDE SEQUENCE [LARGE SCALE GENOMIC DNA]</scope>
    <source>
        <strain evidence="9 10">WCA-383-APC-5B</strain>
    </source>
</reference>
<feature type="binding site" evidence="7">
    <location>
        <position position="64"/>
    </location>
    <ligand>
        <name>Zn(2+)</name>
        <dbReference type="ChEBI" id="CHEBI:29105"/>
    </ligand>
</feature>
<feature type="transmembrane region" description="Helical" evidence="8">
    <location>
        <begin position="41"/>
        <end position="63"/>
    </location>
</feature>
<evidence type="ECO:0000256" key="1">
    <source>
        <dbReference type="ARBA" id="ARBA00004651"/>
    </source>
</evidence>
<dbReference type="RefSeq" id="WP_154531904.1">
    <property type="nucleotide sequence ID" value="NZ_VULX01000020.1"/>
</dbReference>
<keyword evidence="7" id="KW-0479">Metal-binding</keyword>
<dbReference type="Proteomes" id="UP000460287">
    <property type="component" value="Unassembled WGS sequence"/>
</dbReference>
<evidence type="ECO:0000313" key="10">
    <source>
        <dbReference type="Proteomes" id="UP000460287"/>
    </source>
</evidence>
<dbReference type="GO" id="GO:0046872">
    <property type="term" value="F:metal ion binding"/>
    <property type="evidence" value="ECO:0007669"/>
    <property type="project" value="UniProtKB-KW"/>
</dbReference>
<feature type="transmembrane region" description="Helical" evidence="8">
    <location>
        <begin position="195"/>
        <end position="215"/>
    </location>
</feature>
<feature type="transmembrane region" description="Helical" evidence="8">
    <location>
        <begin position="12"/>
        <end position="29"/>
    </location>
</feature>
<feature type="binding site" evidence="7">
    <location>
        <position position="193"/>
    </location>
    <ligand>
        <name>Zn(2+)</name>
        <dbReference type="ChEBI" id="CHEBI:29105"/>
    </ligand>
</feature>
<dbReference type="AlphaFoldDB" id="A0A7X2MZM1"/>
<dbReference type="InterPro" id="IPR005744">
    <property type="entry name" value="Hy-lIII"/>
</dbReference>
<dbReference type="GO" id="GO:0140911">
    <property type="term" value="F:pore-forming activity"/>
    <property type="evidence" value="ECO:0007669"/>
    <property type="project" value="InterPro"/>
</dbReference>
<dbReference type="PANTHER" id="PTHR20855">
    <property type="entry name" value="ADIPOR/PROGESTIN RECEPTOR-RELATED"/>
    <property type="match status" value="1"/>
</dbReference>